<reference evidence="3 4" key="1">
    <citation type="submission" date="2014-03" db="EMBL/GenBank/DDBJ databases">
        <title>Genomics of Bifidobacteria.</title>
        <authorList>
            <person name="Ventura M."/>
            <person name="Milani C."/>
            <person name="Lugli G.A."/>
        </authorList>
    </citation>
    <scope>NUCLEOTIDE SEQUENCE [LARGE SCALE GENOMIC DNA]</scope>
    <source>
        <strain evidence="3 4">DSM 23973</strain>
    </source>
</reference>
<dbReference type="STRING" id="1437609.BCAL_2150"/>
<evidence type="ECO:0000259" key="2">
    <source>
        <dbReference type="PROSITE" id="PS51898"/>
    </source>
</evidence>
<dbReference type="InterPro" id="IPR011010">
    <property type="entry name" value="DNA_brk_join_enz"/>
</dbReference>
<dbReference type="RefSeq" id="WP_043166509.1">
    <property type="nucleotide sequence ID" value="NZ_JDUV01000013.1"/>
</dbReference>
<keyword evidence="1" id="KW-0233">DNA recombination</keyword>
<accession>A0A086ZWH1</accession>
<dbReference type="InterPro" id="IPR013762">
    <property type="entry name" value="Integrase-like_cat_sf"/>
</dbReference>
<dbReference type="eggNOG" id="COG0582">
    <property type="taxonomic scope" value="Bacteria"/>
</dbReference>
<gene>
    <name evidence="3" type="ORF">BCAL_2150</name>
</gene>
<evidence type="ECO:0000313" key="4">
    <source>
        <dbReference type="Proteomes" id="UP000029072"/>
    </source>
</evidence>
<dbReference type="Pfam" id="PF00589">
    <property type="entry name" value="Phage_integrase"/>
    <property type="match status" value="1"/>
</dbReference>
<organism evidence="3 4">
    <name type="scientific">Bifidobacterium callitrichos DSM 23973</name>
    <dbReference type="NCBI Taxonomy" id="1437609"/>
    <lineage>
        <taxon>Bacteria</taxon>
        <taxon>Bacillati</taxon>
        <taxon>Actinomycetota</taxon>
        <taxon>Actinomycetes</taxon>
        <taxon>Bifidobacteriales</taxon>
        <taxon>Bifidobacteriaceae</taxon>
        <taxon>Bifidobacterium</taxon>
    </lineage>
</organism>
<sequence>MRPDALVFTSSRGNPLIRETAREAWARALDRVKLSYTNIHSMRHTAATMMARNGVPDLVRKKLIGHADIDTTDMIYTHTDALMLAKAVDGMEKLINDGGKTRTPLTRSV</sequence>
<dbReference type="Gene3D" id="1.10.443.10">
    <property type="entry name" value="Intergrase catalytic core"/>
    <property type="match status" value="1"/>
</dbReference>
<dbReference type="EMBL" id="JGYS01000024">
    <property type="protein sequence ID" value="KFI50871.1"/>
    <property type="molecule type" value="Genomic_DNA"/>
</dbReference>
<evidence type="ECO:0000313" key="3">
    <source>
        <dbReference type="EMBL" id="KFI50871.1"/>
    </source>
</evidence>
<protein>
    <submittedName>
        <fullName evidence="3">Phage integrase</fullName>
    </submittedName>
</protein>
<feature type="domain" description="Tyr recombinase" evidence="2">
    <location>
        <begin position="1"/>
        <end position="89"/>
    </location>
</feature>
<dbReference type="GO" id="GO:0015074">
    <property type="term" value="P:DNA integration"/>
    <property type="evidence" value="ECO:0007669"/>
    <property type="project" value="InterPro"/>
</dbReference>
<dbReference type="GO" id="GO:0003677">
    <property type="term" value="F:DNA binding"/>
    <property type="evidence" value="ECO:0007669"/>
    <property type="project" value="InterPro"/>
</dbReference>
<dbReference type="AlphaFoldDB" id="A0A086ZWH1"/>
<dbReference type="InterPro" id="IPR002104">
    <property type="entry name" value="Integrase_catalytic"/>
</dbReference>
<dbReference type="PROSITE" id="PS51898">
    <property type="entry name" value="TYR_RECOMBINASE"/>
    <property type="match status" value="1"/>
</dbReference>
<proteinExistence type="predicted"/>
<evidence type="ECO:0000256" key="1">
    <source>
        <dbReference type="ARBA" id="ARBA00023172"/>
    </source>
</evidence>
<comment type="caution">
    <text evidence="3">The sequence shown here is derived from an EMBL/GenBank/DDBJ whole genome shotgun (WGS) entry which is preliminary data.</text>
</comment>
<dbReference type="OrthoDB" id="9803188at2"/>
<dbReference type="GO" id="GO:0006310">
    <property type="term" value="P:DNA recombination"/>
    <property type="evidence" value="ECO:0007669"/>
    <property type="project" value="UniProtKB-KW"/>
</dbReference>
<dbReference type="SUPFAM" id="SSF56349">
    <property type="entry name" value="DNA breaking-rejoining enzymes"/>
    <property type="match status" value="1"/>
</dbReference>
<dbReference type="Proteomes" id="UP000029072">
    <property type="component" value="Unassembled WGS sequence"/>
</dbReference>
<name>A0A086ZWH1_9BIFI</name>